<feature type="domain" description="DXP reductoisomerase C-terminal" evidence="13">
    <location>
        <begin position="355"/>
        <end position="470"/>
    </location>
</feature>
<evidence type="ECO:0000256" key="3">
    <source>
        <dbReference type="ARBA" id="ARBA00022723"/>
    </source>
</evidence>
<feature type="binding site" evidence="9">
    <location>
        <position position="239"/>
    </location>
    <ligand>
        <name>1-deoxy-D-xylulose 5-phosphate</name>
        <dbReference type="ChEBI" id="CHEBI:57792"/>
    </ligand>
</feature>
<feature type="binding site" evidence="9">
    <location>
        <position position="315"/>
    </location>
    <ligand>
        <name>1-deoxy-D-xylulose 5-phosphate</name>
        <dbReference type="ChEBI" id="CHEBI:57792"/>
    </ligand>
</feature>
<keyword evidence="5 9" id="KW-0560">Oxidoreductase</keyword>
<dbReference type="SUPFAM" id="SSF51735">
    <property type="entry name" value="NAD(P)-binding Rossmann-fold domains"/>
    <property type="match status" value="1"/>
</dbReference>
<evidence type="ECO:0000259" key="13">
    <source>
        <dbReference type="Pfam" id="PF13288"/>
    </source>
</evidence>
<feature type="binding site" evidence="9">
    <location>
        <position position="88"/>
    </location>
    <ligand>
        <name>NADPH</name>
        <dbReference type="ChEBI" id="CHEBI:57783"/>
    </ligand>
</feature>
<feature type="domain" description="1-deoxy-D-xylulose 5-phosphate reductoisomerase N-terminal" evidence="11">
    <location>
        <begin position="79"/>
        <end position="219"/>
    </location>
</feature>
<evidence type="ECO:0000256" key="10">
    <source>
        <dbReference type="SAM" id="MobiDB-lite"/>
    </source>
</evidence>
<dbReference type="PANTHER" id="PTHR30525">
    <property type="entry name" value="1-DEOXY-D-XYLULOSE 5-PHOSPHATE REDUCTOISOMERASE"/>
    <property type="match status" value="1"/>
</dbReference>
<dbReference type="GO" id="GO:0070402">
    <property type="term" value="F:NADPH binding"/>
    <property type="evidence" value="ECO:0007669"/>
    <property type="project" value="InterPro"/>
</dbReference>
<feature type="binding site" evidence="9">
    <location>
        <position position="315"/>
    </location>
    <ligand>
        <name>Mn(2+)</name>
        <dbReference type="ChEBI" id="CHEBI:29035"/>
    </ligand>
</feature>
<proteinExistence type="inferred from homology"/>
<dbReference type="Gene3D" id="1.10.1740.10">
    <property type="match status" value="1"/>
</dbReference>
<dbReference type="Pfam" id="PF08436">
    <property type="entry name" value="DXP_redisom_C"/>
    <property type="match status" value="1"/>
</dbReference>
<dbReference type="InterPro" id="IPR036291">
    <property type="entry name" value="NAD(P)-bd_dom_sf"/>
</dbReference>
<name>A0A5C6FBA4_9BACT</name>
<feature type="region of interest" description="Disordered" evidence="10">
    <location>
        <begin position="34"/>
        <end position="71"/>
    </location>
</feature>
<feature type="compositionally biased region" description="Polar residues" evidence="10">
    <location>
        <begin position="35"/>
        <end position="54"/>
    </location>
</feature>
<dbReference type="InterPro" id="IPR013644">
    <property type="entry name" value="DXP_reductoisomerase_C"/>
</dbReference>
<dbReference type="InterPro" id="IPR026877">
    <property type="entry name" value="DXPR_C"/>
</dbReference>
<dbReference type="Pfam" id="PF13288">
    <property type="entry name" value="DXPR_C"/>
    <property type="match status" value="1"/>
</dbReference>
<dbReference type="PANTHER" id="PTHR30525:SF0">
    <property type="entry name" value="1-DEOXY-D-XYLULOSE 5-PHOSPHATE REDUCTOISOMERASE, CHLOROPLASTIC"/>
    <property type="match status" value="1"/>
</dbReference>
<dbReference type="GO" id="GO:0016853">
    <property type="term" value="F:isomerase activity"/>
    <property type="evidence" value="ECO:0007669"/>
    <property type="project" value="UniProtKB-KW"/>
</dbReference>
<feature type="binding site" evidence="9">
    <location>
        <position position="270"/>
    </location>
    <ligand>
        <name>1-deoxy-D-xylulose 5-phosphate</name>
        <dbReference type="ChEBI" id="CHEBI:57792"/>
    </ligand>
</feature>
<dbReference type="Gene3D" id="3.40.50.720">
    <property type="entry name" value="NAD(P)-binding Rossmann-like Domain"/>
    <property type="match status" value="1"/>
</dbReference>
<evidence type="ECO:0000256" key="7">
    <source>
        <dbReference type="ARBA" id="ARBA00023229"/>
    </source>
</evidence>
<evidence type="ECO:0000256" key="9">
    <source>
        <dbReference type="HAMAP-Rule" id="MF_00183"/>
    </source>
</evidence>
<feature type="binding site" evidence="9">
    <location>
        <position position="239"/>
    </location>
    <ligand>
        <name>Mn(2+)</name>
        <dbReference type="ChEBI" id="CHEBI:29035"/>
    </ligand>
</feature>
<keyword evidence="6 9" id="KW-0464">Manganese</keyword>
<feature type="binding site" evidence="9">
    <location>
        <position position="299"/>
    </location>
    <ligand>
        <name>NADPH</name>
        <dbReference type="ChEBI" id="CHEBI:57783"/>
    </ligand>
</feature>
<dbReference type="FunFam" id="3.40.50.720:FF:000045">
    <property type="entry name" value="1-deoxy-D-xylulose 5-phosphate reductoisomerase"/>
    <property type="match status" value="1"/>
</dbReference>
<keyword evidence="9" id="KW-0460">Magnesium</keyword>
<evidence type="ECO:0000259" key="11">
    <source>
        <dbReference type="Pfam" id="PF02670"/>
    </source>
</evidence>
<dbReference type="Proteomes" id="UP000317977">
    <property type="component" value="Unassembled WGS sequence"/>
</dbReference>
<feature type="binding site" evidence="9">
    <location>
        <position position="211"/>
    </location>
    <ligand>
        <name>NADPH</name>
        <dbReference type="ChEBI" id="CHEBI:57783"/>
    </ligand>
</feature>
<feature type="binding site" evidence="9">
    <location>
        <position position="86"/>
    </location>
    <ligand>
        <name>NADPH</name>
        <dbReference type="ChEBI" id="CHEBI:57783"/>
    </ligand>
</feature>
<reference evidence="14 15" key="1">
    <citation type="submission" date="2019-02" db="EMBL/GenBank/DDBJ databases">
        <title>Deep-cultivation of Planctomycetes and their phenomic and genomic characterization uncovers novel biology.</title>
        <authorList>
            <person name="Wiegand S."/>
            <person name="Jogler M."/>
            <person name="Boedeker C."/>
            <person name="Pinto D."/>
            <person name="Vollmers J."/>
            <person name="Rivas-Marin E."/>
            <person name="Kohn T."/>
            <person name="Peeters S.H."/>
            <person name="Heuer A."/>
            <person name="Rast P."/>
            <person name="Oberbeckmann S."/>
            <person name="Bunk B."/>
            <person name="Jeske O."/>
            <person name="Meyerdierks A."/>
            <person name="Storesund J.E."/>
            <person name="Kallscheuer N."/>
            <person name="Luecker S."/>
            <person name="Lage O.M."/>
            <person name="Pohl T."/>
            <person name="Merkel B.J."/>
            <person name="Hornburger P."/>
            <person name="Mueller R.-W."/>
            <person name="Bruemmer F."/>
            <person name="Labrenz M."/>
            <person name="Spormann A.M."/>
            <person name="Op Den Camp H."/>
            <person name="Overmann J."/>
            <person name="Amann R."/>
            <person name="Jetten M.S.M."/>
            <person name="Mascher T."/>
            <person name="Medema M.H."/>
            <person name="Devos D.P."/>
            <person name="Kaster A.-K."/>
            <person name="Ovreas L."/>
            <person name="Rohde M."/>
            <person name="Galperin M.Y."/>
            <person name="Jogler C."/>
        </authorList>
    </citation>
    <scope>NUCLEOTIDE SEQUENCE [LARGE SCALE GENOMIC DNA]</scope>
    <source>
        <strain evidence="14 15">Poly59</strain>
    </source>
</reference>
<evidence type="ECO:0000256" key="5">
    <source>
        <dbReference type="ARBA" id="ARBA00023002"/>
    </source>
</evidence>
<feature type="binding site" evidence="9">
    <location>
        <position position="312"/>
    </location>
    <ligand>
        <name>1-deoxy-D-xylulose 5-phosphate</name>
        <dbReference type="ChEBI" id="CHEBI:57792"/>
    </ligand>
</feature>
<dbReference type="Pfam" id="PF02670">
    <property type="entry name" value="DXP_reductoisom"/>
    <property type="match status" value="1"/>
</dbReference>
<comment type="similarity">
    <text evidence="2 9">Belongs to the DXR family.</text>
</comment>
<feature type="binding site" evidence="9">
    <location>
        <position position="117"/>
    </location>
    <ligand>
        <name>NADPH</name>
        <dbReference type="ChEBI" id="CHEBI:57783"/>
    </ligand>
</feature>
<dbReference type="AlphaFoldDB" id="A0A5C6FBA4"/>
<keyword evidence="15" id="KW-1185">Reference proteome</keyword>
<keyword evidence="3 9" id="KW-0479">Metal-binding</keyword>
<keyword evidence="7 9" id="KW-0414">Isoprene biosynthesis</keyword>
<organism evidence="14 15">
    <name type="scientific">Rubripirellula reticaptiva</name>
    <dbReference type="NCBI Taxonomy" id="2528013"/>
    <lineage>
        <taxon>Bacteria</taxon>
        <taxon>Pseudomonadati</taxon>
        <taxon>Planctomycetota</taxon>
        <taxon>Planctomycetia</taxon>
        <taxon>Pirellulales</taxon>
        <taxon>Pirellulaceae</taxon>
        <taxon>Rubripirellula</taxon>
    </lineage>
</organism>
<evidence type="ECO:0000256" key="8">
    <source>
        <dbReference type="ARBA" id="ARBA00048543"/>
    </source>
</evidence>
<feature type="domain" description="1-deoxy-D-xylulose 5-phosphate reductoisomerase C-terminal" evidence="12">
    <location>
        <begin position="233"/>
        <end position="323"/>
    </location>
</feature>
<dbReference type="GO" id="GO:0030604">
    <property type="term" value="F:1-deoxy-D-xylulose-5-phosphate reductoisomerase activity"/>
    <property type="evidence" value="ECO:0007669"/>
    <property type="project" value="UniProtKB-UniRule"/>
</dbReference>
<dbReference type="InterPro" id="IPR013512">
    <property type="entry name" value="DXP_reductoisomerase_N"/>
</dbReference>
<evidence type="ECO:0000256" key="4">
    <source>
        <dbReference type="ARBA" id="ARBA00022857"/>
    </source>
</evidence>
<dbReference type="GO" id="GO:0030145">
    <property type="term" value="F:manganese ion binding"/>
    <property type="evidence" value="ECO:0007669"/>
    <property type="project" value="TreeGrafter"/>
</dbReference>
<feature type="binding site" evidence="9">
    <location>
        <position position="293"/>
    </location>
    <ligand>
        <name>1-deoxy-D-xylulose 5-phosphate</name>
        <dbReference type="ChEBI" id="CHEBI:57792"/>
    </ligand>
</feature>
<comment type="catalytic activity">
    <reaction evidence="8">
        <text>2-C-methyl-D-erythritol 4-phosphate + NADP(+) = 1-deoxy-D-xylulose 5-phosphate + NADPH + H(+)</text>
        <dbReference type="Rhea" id="RHEA:13717"/>
        <dbReference type="ChEBI" id="CHEBI:15378"/>
        <dbReference type="ChEBI" id="CHEBI:57783"/>
        <dbReference type="ChEBI" id="CHEBI:57792"/>
        <dbReference type="ChEBI" id="CHEBI:58262"/>
        <dbReference type="ChEBI" id="CHEBI:58349"/>
        <dbReference type="EC" id="1.1.1.267"/>
    </reaction>
    <physiologicalReaction direction="right-to-left" evidence="8">
        <dbReference type="Rhea" id="RHEA:13719"/>
    </physiologicalReaction>
</comment>
<evidence type="ECO:0000313" key="15">
    <source>
        <dbReference type="Proteomes" id="UP000317977"/>
    </source>
</evidence>
<feature type="binding site" evidence="9">
    <location>
        <position position="306"/>
    </location>
    <ligand>
        <name>1-deoxy-D-xylulose 5-phosphate</name>
        <dbReference type="ChEBI" id="CHEBI:57792"/>
    </ligand>
</feature>
<comment type="pathway">
    <text evidence="1 9">Isoprenoid biosynthesis; isopentenyl diphosphate biosynthesis via DXP pathway; isopentenyl diphosphate from 1-deoxy-D-xylulose 5-phosphate: step 1/6.</text>
</comment>
<dbReference type="OrthoDB" id="9806546at2"/>
<accession>A0A5C6FBA4</accession>
<dbReference type="HAMAP" id="MF_00183">
    <property type="entry name" value="DXP_reductoisom"/>
    <property type="match status" value="1"/>
</dbReference>
<gene>
    <name evidence="9 14" type="primary">dxr</name>
    <name evidence="14" type="ORF">Poly59_07260</name>
</gene>
<dbReference type="GO" id="GO:0051484">
    <property type="term" value="P:isopentenyl diphosphate biosynthetic process, methylerythritol 4-phosphate pathway involved in terpenoid biosynthetic process"/>
    <property type="evidence" value="ECO:0007669"/>
    <property type="project" value="UniProtKB-ARBA"/>
</dbReference>
<comment type="caution">
    <text evidence="9">Lacks conserved residue(s) required for the propagation of feature annotation.</text>
</comment>
<dbReference type="EMBL" id="SJPX01000001">
    <property type="protein sequence ID" value="TWU57817.1"/>
    <property type="molecule type" value="Genomic_DNA"/>
</dbReference>
<dbReference type="EC" id="1.1.1.267" evidence="9"/>
<comment type="function">
    <text evidence="9">Catalyzes the NADPH-dependent rearrangement and reduction of 1-deoxy-D-xylulose-5-phosphate (DXP) to 2-C-methyl-D-erythritol 4-phosphate (MEP).</text>
</comment>
<evidence type="ECO:0000313" key="14">
    <source>
        <dbReference type="EMBL" id="TWU57817.1"/>
    </source>
</evidence>
<evidence type="ECO:0000256" key="1">
    <source>
        <dbReference type="ARBA" id="ARBA00005094"/>
    </source>
</evidence>
<feature type="binding site" evidence="9">
    <location>
        <position position="238"/>
    </location>
    <ligand>
        <name>1-deoxy-D-xylulose 5-phosphate</name>
        <dbReference type="ChEBI" id="CHEBI:57792"/>
    </ligand>
</feature>
<feature type="binding site" evidence="9">
    <location>
        <position position="311"/>
    </location>
    <ligand>
        <name>1-deoxy-D-xylulose 5-phosphate</name>
        <dbReference type="ChEBI" id="CHEBI:57792"/>
    </ligand>
</feature>
<dbReference type="SUPFAM" id="SSF55347">
    <property type="entry name" value="Glyceraldehyde-3-phosphate dehydrogenase-like, C-terminal domain"/>
    <property type="match status" value="1"/>
</dbReference>
<keyword evidence="4 9" id="KW-0521">NADP</keyword>
<evidence type="ECO:0000256" key="2">
    <source>
        <dbReference type="ARBA" id="ARBA00006825"/>
    </source>
</evidence>
<feature type="binding site" evidence="9">
    <location>
        <position position="237"/>
    </location>
    <ligand>
        <name>Mn(2+)</name>
        <dbReference type="ChEBI" id="CHEBI:29035"/>
    </ligand>
</feature>
<keyword evidence="14" id="KW-0413">Isomerase</keyword>
<evidence type="ECO:0000259" key="12">
    <source>
        <dbReference type="Pfam" id="PF08436"/>
    </source>
</evidence>
<feature type="binding site" evidence="9">
    <location>
        <position position="118"/>
    </location>
    <ligand>
        <name>NADPH</name>
        <dbReference type="ChEBI" id="CHEBI:57783"/>
    </ligand>
</feature>
<sequence>MVRIVHHGKRSIFCGCIIRVPLTLCHFAVIDPGSDATSTPNSTPQSGKSGSVTSESHHSDDAPAAVQELKSSNRKVQNVAVLGATGSIGTATAEVITHLNQTDTESEWRMWAASGHRNLDGLMQIAAAADPGPQWLVMSDPESAKTFADTRKDLIASNNLTGIRLDYGSDALIEVAQHPEVDVVVAAIVGRAGLESTLAAVEAGKRVALANKETLVVAGPLVRRAMQASGAEILPVDSEHSAIFQCMGPATIAGSDCPAPKPKKLILTASGGPFRTWSKQQMQSATIESALDHPTWDMGPKITIDSATMMNKALEIIEARWLFDLPADAIEVVIHPQSIIHSMVEFDDGSVLAQLSPPDMKLPIQYALTYPRRLPCASPGLDRGRQWDLTLEVADLERFPGLALGFEVAAAGGTAGAVVNAANEEAVGLFLDGQIRFTDIVSGCRDVLANHTHESDPPLARLLELDRWARLETRNRFKL</sequence>
<comment type="caution">
    <text evidence="14">The sequence shown here is derived from an EMBL/GenBank/DDBJ whole genome shotgun (WGS) entry which is preliminary data.</text>
</comment>
<dbReference type="InterPro" id="IPR003821">
    <property type="entry name" value="DXP_reductoisomerase"/>
</dbReference>
<protein>
    <recommendedName>
        <fullName evidence="9">1-deoxy-D-xylulose 5-phosphate reductoisomerase</fullName>
        <shortName evidence="9">DXP reductoisomerase</shortName>
        <ecNumber evidence="9">1.1.1.267</ecNumber>
    </recommendedName>
    <alternativeName>
        <fullName evidence="9">1-deoxyxylulose-5-phosphate reductoisomerase</fullName>
    </alternativeName>
    <alternativeName>
        <fullName evidence="9">2-C-methyl-D-erythritol 4-phosphate synthase</fullName>
    </alternativeName>
</protein>
<comment type="cofactor">
    <cofactor evidence="9">
        <name>Mg(2+)</name>
        <dbReference type="ChEBI" id="CHEBI:18420"/>
    </cofactor>
    <cofactor evidence="9">
        <name>Mn(2+)</name>
        <dbReference type="ChEBI" id="CHEBI:29035"/>
    </cofactor>
</comment>
<feature type="binding site" evidence="9">
    <location>
        <position position="85"/>
    </location>
    <ligand>
        <name>NADPH</name>
        <dbReference type="ChEBI" id="CHEBI:57783"/>
    </ligand>
</feature>
<feature type="binding site" evidence="9">
    <location>
        <position position="87"/>
    </location>
    <ligand>
        <name>NADPH</name>
        <dbReference type="ChEBI" id="CHEBI:57783"/>
    </ligand>
</feature>
<feature type="binding site" evidence="9">
    <location>
        <position position="212"/>
    </location>
    <ligand>
        <name>1-deoxy-D-xylulose 5-phosphate</name>
        <dbReference type="ChEBI" id="CHEBI:57792"/>
    </ligand>
</feature>
<dbReference type="UniPathway" id="UPA00056">
    <property type="reaction ID" value="UER00092"/>
</dbReference>
<feature type="binding site" evidence="9">
    <location>
        <position position="213"/>
    </location>
    <ligand>
        <name>NADPH</name>
        <dbReference type="ChEBI" id="CHEBI:57783"/>
    </ligand>
</feature>
<evidence type="ECO:0000256" key="6">
    <source>
        <dbReference type="ARBA" id="ARBA00023211"/>
    </source>
</evidence>
<dbReference type="NCBIfam" id="TIGR00243">
    <property type="entry name" value="Dxr"/>
    <property type="match status" value="1"/>
</dbReference>
<dbReference type="SUPFAM" id="SSF69055">
    <property type="entry name" value="1-deoxy-D-xylulose-5-phosphate reductoisomerase, C-terminal domain"/>
    <property type="match status" value="1"/>
</dbReference>
<dbReference type="InterPro" id="IPR036169">
    <property type="entry name" value="DXPR_C_sf"/>
</dbReference>